<feature type="repeat" description="PPR" evidence="2">
    <location>
        <begin position="353"/>
        <end position="387"/>
    </location>
</feature>
<protein>
    <submittedName>
        <fullName evidence="4">Uncharacterized protein</fullName>
    </submittedName>
</protein>
<feature type="repeat" description="PPR" evidence="2">
    <location>
        <begin position="43"/>
        <end position="77"/>
    </location>
</feature>
<comment type="caution">
    <text evidence="4">The sequence shown here is derived from an EMBL/GenBank/DDBJ whole genome shotgun (WGS) entry which is preliminary data.</text>
</comment>
<proteinExistence type="predicted"/>
<dbReference type="Pfam" id="PF13041">
    <property type="entry name" value="PPR_2"/>
    <property type="match status" value="3"/>
</dbReference>
<dbReference type="InterPro" id="IPR002885">
    <property type="entry name" value="PPR_rpt"/>
</dbReference>
<dbReference type="PANTHER" id="PTHR47926">
    <property type="entry name" value="PENTATRICOPEPTIDE REPEAT-CONTAINING PROTEIN"/>
    <property type="match status" value="1"/>
</dbReference>
<keyword evidence="5" id="KW-1185">Reference proteome</keyword>
<dbReference type="InterPro" id="IPR046848">
    <property type="entry name" value="E_motif"/>
</dbReference>
<dbReference type="Gene3D" id="1.25.40.10">
    <property type="entry name" value="Tetratricopeptide repeat domain"/>
    <property type="match status" value="6"/>
</dbReference>
<evidence type="ECO:0000256" key="3">
    <source>
        <dbReference type="SAM" id="Phobius"/>
    </source>
</evidence>
<reference evidence="4 5" key="1">
    <citation type="submission" date="2021-05" db="EMBL/GenBank/DDBJ databases">
        <title>Genome Assembly of Synthetic Allotetraploid Brassica napus Reveals Homoeologous Exchanges between Subgenomes.</title>
        <authorList>
            <person name="Davis J.T."/>
        </authorList>
    </citation>
    <scope>NUCLEOTIDE SEQUENCE [LARGE SCALE GENOMIC DNA]</scope>
    <source>
        <strain evidence="5">cv. Da-Ae</strain>
        <tissue evidence="4">Seedling</tissue>
    </source>
</reference>
<feature type="repeat" description="PPR" evidence="2">
    <location>
        <begin position="454"/>
        <end position="488"/>
    </location>
</feature>
<organism evidence="4 5">
    <name type="scientific">Brassica napus</name>
    <name type="common">Rape</name>
    <dbReference type="NCBI Taxonomy" id="3708"/>
    <lineage>
        <taxon>Eukaryota</taxon>
        <taxon>Viridiplantae</taxon>
        <taxon>Streptophyta</taxon>
        <taxon>Embryophyta</taxon>
        <taxon>Tracheophyta</taxon>
        <taxon>Spermatophyta</taxon>
        <taxon>Magnoliopsida</taxon>
        <taxon>eudicotyledons</taxon>
        <taxon>Gunneridae</taxon>
        <taxon>Pentapetalae</taxon>
        <taxon>rosids</taxon>
        <taxon>malvids</taxon>
        <taxon>Brassicales</taxon>
        <taxon>Brassicaceae</taxon>
        <taxon>Brassiceae</taxon>
        <taxon>Brassica</taxon>
    </lineage>
</organism>
<evidence type="ECO:0000313" key="5">
    <source>
        <dbReference type="Proteomes" id="UP000824890"/>
    </source>
</evidence>
<dbReference type="Pfam" id="PF20431">
    <property type="entry name" value="E_motif"/>
    <property type="match status" value="1"/>
</dbReference>
<feature type="non-terminal residue" evidence="4">
    <location>
        <position position="1"/>
    </location>
</feature>
<feature type="repeat" description="PPR" evidence="2">
    <location>
        <begin position="158"/>
        <end position="192"/>
    </location>
</feature>
<dbReference type="InterPro" id="IPR011990">
    <property type="entry name" value="TPR-like_helical_dom_sf"/>
</dbReference>
<evidence type="ECO:0000313" key="4">
    <source>
        <dbReference type="EMBL" id="KAH0920633.1"/>
    </source>
</evidence>
<dbReference type="Pfam" id="PF01535">
    <property type="entry name" value="PPR"/>
    <property type="match status" value="8"/>
</dbReference>
<dbReference type="InterPro" id="IPR046960">
    <property type="entry name" value="PPR_At4g14850-like_plant"/>
</dbReference>
<feature type="repeat" description="PPR" evidence="2">
    <location>
        <begin position="127"/>
        <end position="157"/>
    </location>
</feature>
<name>A0ABQ8CVL6_BRANA</name>
<dbReference type="PROSITE" id="PS51375">
    <property type="entry name" value="PPR"/>
    <property type="match status" value="6"/>
</dbReference>
<evidence type="ECO:0000256" key="1">
    <source>
        <dbReference type="ARBA" id="ARBA00022737"/>
    </source>
</evidence>
<keyword evidence="3" id="KW-0472">Membrane</keyword>
<feature type="repeat" description="PPR" evidence="2">
    <location>
        <begin position="291"/>
        <end position="325"/>
    </location>
</feature>
<gene>
    <name evidence="4" type="ORF">HID58_020651</name>
</gene>
<dbReference type="Pfam" id="PF12854">
    <property type="entry name" value="PPR_1"/>
    <property type="match status" value="1"/>
</dbReference>
<dbReference type="EMBL" id="JAGKQM010000006">
    <property type="protein sequence ID" value="KAH0920633.1"/>
    <property type="molecule type" value="Genomic_DNA"/>
</dbReference>
<accession>A0ABQ8CVL6</accession>
<dbReference type="PANTHER" id="PTHR47926:SF404">
    <property type="entry name" value="(PPR) REPEAT-CONTAINING PROTEIN, PUTATIVE-RELATED"/>
    <property type="match status" value="1"/>
</dbReference>
<keyword evidence="1" id="KW-0677">Repeat</keyword>
<sequence>TMVMRPISKNCLIYTHSLCLRRNSTLALSNYKPNPPTTTTSTTIFQCNSQISKLARNGNLQEAEAIFKAMPQRSINKCDMVKAHDLFREMPEKNAVSYAAMITGFVKAGMFDEAECLYGETPVEFRDPVASNVLLSGYLRGGRLEEAVRVFEGMGVKEVVSCSAMVDGFCKMGKLVEARRLFDEMYERNVVTWTAMIDGYFKGGFFEDGFALFLRMRREGDVSVNANTLAVMFKACRDFGRYREGSQIHGLVSRMPLEFDLFLGNSMISMYSKLGFMGEAKAVFGVMKNKDSVSWNSLITGLVQRGQVSEAYELFEKMPSKDIVSWTDMIKGFSGIGEISKCVELFRMMPEKDDVTWTAMISAFVSNGCYSEAVSWFREMLRGKAFPNSYTFSSVLSAAASLAALVEGLQIHARVVKMNMEDDLSVQNSLVSMYTKTGNAHDAYKIFLSIGDPNIVSYNTMISGFSYNGFGKEAVKLFSGLESTGTEPNSVTFLALLSACAHVGYVDLGWKYFSSMKSSYGIEPGPDHYACMVDLLGRGGMLDEAYRLISSMPFEPHSGVWGSLLGASKTCLRVDLAEVAAKKLIELEPDSATPYVVLSQLYSLAGKNRDGDRIRNIKKSKRIKKDPEREIMETYLIVLMVCCGVFIALALLVPCCLEKKKKTGTDGSVLKPNNQRGRAVTSSNGDFMFYPAAAASLPTISGSGPSGHHHSAHNHGGGGGCGGGGHHGGGGGCGGGGGGCGGGGGGCGGGG</sequence>
<feature type="transmembrane region" description="Helical" evidence="3">
    <location>
        <begin position="634"/>
        <end position="653"/>
    </location>
</feature>
<dbReference type="NCBIfam" id="TIGR00756">
    <property type="entry name" value="PPR"/>
    <property type="match status" value="8"/>
</dbReference>
<evidence type="ECO:0000256" key="2">
    <source>
        <dbReference type="PROSITE-ProRule" id="PRU00708"/>
    </source>
</evidence>
<keyword evidence="3" id="KW-1133">Transmembrane helix</keyword>
<keyword evidence="3" id="KW-0812">Transmembrane</keyword>
<dbReference type="Proteomes" id="UP000824890">
    <property type="component" value="Unassembled WGS sequence"/>
</dbReference>